<reference evidence="3" key="1">
    <citation type="journal article" date="2019" name="Int. J. Syst. Evol. Microbiol.">
        <title>The Global Catalogue of Microorganisms (GCM) 10K type strain sequencing project: providing services to taxonomists for standard genome sequencing and annotation.</title>
        <authorList>
            <consortium name="The Broad Institute Genomics Platform"/>
            <consortium name="The Broad Institute Genome Sequencing Center for Infectious Disease"/>
            <person name="Wu L."/>
            <person name="Ma J."/>
        </authorList>
    </citation>
    <scope>NUCLEOTIDE SEQUENCE [LARGE SCALE GENOMIC DNA]</scope>
    <source>
        <strain evidence="3">JCM 18401</strain>
    </source>
</reference>
<dbReference type="InterPro" id="IPR027623">
    <property type="entry name" value="AmmeMemoSam_A"/>
</dbReference>
<gene>
    <name evidence="2" type="ORF">GCM10023333_35170</name>
</gene>
<accession>A0ABP9FL85</accession>
<evidence type="ECO:0000313" key="2">
    <source>
        <dbReference type="EMBL" id="GAA4898697.1"/>
    </source>
</evidence>
<dbReference type="Gene3D" id="3.30.700.20">
    <property type="entry name" value="Hypothetical protein ph0010, domain 1"/>
    <property type="match status" value="1"/>
</dbReference>
<proteinExistence type="predicted"/>
<dbReference type="RefSeq" id="WP_345336777.1">
    <property type="nucleotide sequence ID" value="NZ_BAABJZ010000100.1"/>
</dbReference>
<dbReference type="EMBL" id="BAABJZ010000100">
    <property type="protein sequence ID" value="GAA4898697.1"/>
    <property type="molecule type" value="Genomic_DNA"/>
</dbReference>
<name>A0ABP9FL85_9GAMM</name>
<dbReference type="Pfam" id="PF01871">
    <property type="entry name" value="AMMECR1"/>
    <property type="match status" value="1"/>
</dbReference>
<feature type="domain" description="AMMECR1" evidence="1">
    <location>
        <begin position="7"/>
        <end position="198"/>
    </location>
</feature>
<sequence>MPHSSCNDTPSPAEQQRWLAWVRQSIAAQWGQTAQPPSLQWGDRITDAFVSLHKGGALRGCMGVTGNQTQPLTALLSHLAQQTAFADPRFAPLAQAELDDCQIEIHILGPKHAIAANSRAQLLHYLQAGQGLQLRQGGRSALFLPVVWHQLPDKNDFVDALLRKGGWRADHWPDAMDARTFSAFEVHGDAVPSAEATDLRQQKK</sequence>
<dbReference type="Gene3D" id="3.30.1490.150">
    <property type="entry name" value="Hypothetical protein ph0010, domain 2"/>
    <property type="match status" value="1"/>
</dbReference>
<comment type="caution">
    <text evidence="2">The sequence shown here is derived from an EMBL/GenBank/DDBJ whole genome shotgun (WGS) entry which is preliminary data.</text>
</comment>
<keyword evidence="3" id="KW-1185">Reference proteome</keyword>
<dbReference type="InterPro" id="IPR023473">
    <property type="entry name" value="AMMECR1"/>
</dbReference>
<dbReference type="PANTHER" id="PTHR13016">
    <property type="entry name" value="AMMECR1 HOMOLOG"/>
    <property type="match status" value="1"/>
</dbReference>
<evidence type="ECO:0000259" key="1">
    <source>
        <dbReference type="PROSITE" id="PS51112"/>
    </source>
</evidence>
<dbReference type="SUPFAM" id="SSF143447">
    <property type="entry name" value="AMMECR1-like"/>
    <property type="match status" value="1"/>
</dbReference>
<dbReference type="InterPro" id="IPR036071">
    <property type="entry name" value="AMMECR1_dom_sf"/>
</dbReference>
<dbReference type="NCBIfam" id="TIGR04335">
    <property type="entry name" value="AmmeMemoSam_A"/>
    <property type="match status" value="1"/>
</dbReference>
<evidence type="ECO:0000313" key="3">
    <source>
        <dbReference type="Proteomes" id="UP001499988"/>
    </source>
</evidence>
<dbReference type="PANTHER" id="PTHR13016:SF0">
    <property type="entry name" value="AMME SYNDROME CANDIDATE GENE 1 PROTEIN"/>
    <property type="match status" value="1"/>
</dbReference>
<dbReference type="InterPro" id="IPR027485">
    <property type="entry name" value="AMMECR1_N"/>
</dbReference>
<organism evidence="2 3">
    <name type="scientific">Ferrimonas pelagia</name>
    <dbReference type="NCBI Taxonomy" id="1177826"/>
    <lineage>
        <taxon>Bacteria</taxon>
        <taxon>Pseudomonadati</taxon>
        <taxon>Pseudomonadota</taxon>
        <taxon>Gammaproteobacteria</taxon>
        <taxon>Alteromonadales</taxon>
        <taxon>Ferrimonadaceae</taxon>
        <taxon>Ferrimonas</taxon>
    </lineage>
</organism>
<dbReference type="InterPro" id="IPR002733">
    <property type="entry name" value="AMMECR1_domain"/>
</dbReference>
<dbReference type="Proteomes" id="UP001499988">
    <property type="component" value="Unassembled WGS sequence"/>
</dbReference>
<dbReference type="PROSITE" id="PS51112">
    <property type="entry name" value="AMMECR1"/>
    <property type="match status" value="1"/>
</dbReference>
<protein>
    <recommendedName>
        <fullName evidence="1">AMMECR1 domain-containing protein</fullName>
    </recommendedName>
</protein>